<keyword evidence="1" id="KW-0238">DNA-binding</keyword>
<proteinExistence type="predicted"/>
<feature type="region of interest" description="Disordered" evidence="3">
    <location>
        <begin position="487"/>
        <end position="521"/>
    </location>
</feature>
<dbReference type="AlphaFoldDB" id="A0AAP0MUX7"/>
<reference evidence="5 6" key="1">
    <citation type="submission" date="2024-05" db="EMBL/GenBank/DDBJ databases">
        <title>Haplotype-resolved chromosome-level genome assembly of Huyou (Citrus changshanensis).</title>
        <authorList>
            <person name="Miao C."/>
            <person name="Chen W."/>
            <person name="Wu Y."/>
            <person name="Wang L."/>
            <person name="Zhao S."/>
            <person name="Grierson D."/>
            <person name="Xu C."/>
            <person name="Chen K."/>
        </authorList>
    </citation>
    <scope>NUCLEOTIDE SEQUENCE [LARGE SCALE GENOMIC DNA]</scope>
    <source>
        <strain evidence="5">01-14</strain>
        <tissue evidence="5">Leaf</tissue>
    </source>
</reference>
<protein>
    <recommendedName>
        <fullName evidence="4">C3H1-type domain-containing protein</fullName>
    </recommendedName>
</protein>
<feature type="domain" description="C3H1-type" evidence="4">
    <location>
        <begin position="468"/>
        <end position="496"/>
    </location>
</feature>
<dbReference type="GO" id="GO:0003677">
    <property type="term" value="F:DNA binding"/>
    <property type="evidence" value="ECO:0007669"/>
    <property type="project" value="UniProtKB-KW"/>
</dbReference>
<keyword evidence="2" id="KW-0863">Zinc-finger</keyword>
<sequence>MGLLAPCGIAPSGLCPVKHYWIEESLSCFILAMRDICSLYDYGPISTWCRKVGNSTERLFLSEESPSQIGLGAQDHLQAKSSWLSHSNGVGNDDILPPGFEGGHPPNQFQVNLSEIPLIKWRCPPRFQLDITWQVVAGEESQEVEIENQRERRVLEAVYPRPSAIPPKFDSWLVFPIFLLLACTCLTYLFPMYSPSVSMDIEQSQYSDQQTPLIPITPIEDEEAALDAPSGLIAPFSISMSSQPPILAHGVPPPSQVSIPTTANSLVSEKRASGMALGVDPDVVAAASAALTQISKSNEHGNLIDHDLLIKLLSNPKSIEKLVTDYGGASNAQNIPKATLPSVPVSDHHPPPVAVSDPSSVRFNMMETSSPSLVATTSNGGFYAQANGIGVGHHPNSWIKPPGVVPASASPSFGHSQPRDLNYYKNLIQQHGGDRQETLQQFGNRLSHQQPGTSQEFVNNPKSRDSKPKIMKPCIYFNSSRGCRHGSKCAYQHDTSSQQRSNNMPEGQNAKRMKLDRQISS</sequence>
<evidence type="ECO:0000313" key="6">
    <source>
        <dbReference type="Proteomes" id="UP001428341"/>
    </source>
</evidence>
<comment type="caution">
    <text evidence="5">The sequence shown here is derived from an EMBL/GenBank/DDBJ whole genome shotgun (WGS) entry which is preliminary data.</text>
</comment>
<name>A0AAP0MUX7_9ROSI</name>
<dbReference type="PROSITE" id="PS50103">
    <property type="entry name" value="ZF_C3H1"/>
    <property type="match status" value="1"/>
</dbReference>
<accession>A0AAP0MUX7</accession>
<dbReference type="InterPro" id="IPR000571">
    <property type="entry name" value="Znf_CCCH"/>
</dbReference>
<feature type="compositionally biased region" description="Polar residues" evidence="3">
    <location>
        <begin position="493"/>
        <end position="506"/>
    </location>
</feature>
<dbReference type="PANTHER" id="PTHR33400">
    <property type="entry name" value="ZINC FINGER CCCH DOMAIN-CONTAINING PROTEIN 6-RELATED"/>
    <property type="match status" value="1"/>
</dbReference>
<gene>
    <name evidence="5" type="ORF">WN944_008816</name>
</gene>
<evidence type="ECO:0000256" key="3">
    <source>
        <dbReference type="SAM" id="MobiDB-lite"/>
    </source>
</evidence>
<keyword evidence="6" id="KW-1185">Reference proteome</keyword>
<evidence type="ECO:0000313" key="5">
    <source>
        <dbReference type="EMBL" id="KAK9216805.1"/>
    </source>
</evidence>
<feature type="region of interest" description="Disordered" evidence="3">
    <location>
        <begin position="447"/>
        <end position="469"/>
    </location>
</feature>
<feature type="zinc finger region" description="C3H1-type" evidence="2">
    <location>
        <begin position="468"/>
        <end position="496"/>
    </location>
</feature>
<organism evidence="5 6">
    <name type="scientific">Citrus x changshan-huyou</name>
    <dbReference type="NCBI Taxonomy" id="2935761"/>
    <lineage>
        <taxon>Eukaryota</taxon>
        <taxon>Viridiplantae</taxon>
        <taxon>Streptophyta</taxon>
        <taxon>Embryophyta</taxon>
        <taxon>Tracheophyta</taxon>
        <taxon>Spermatophyta</taxon>
        <taxon>Magnoliopsida</taxon>
        <taxon>eudicotyledons</taxon>
        <taxon>Gunneridae</taxon>
        <taxon>Pentapetalae</taxon>
        <taxon>rosids</taxon>
        <taxon>malvids</taxon>
        <taxon>Sapindales</taxon>
        <taxon>Rutaceae</taxon>
        <taxon>Aurantioideae</taxon>
        <taxon>Citrus</taxon>
    </lineage>
</organism>
<dbReference type="GO" id="GO:0008270">
    <property type="term" value="F:zinc ion binding"/>
    <property type="evidence" value="ECO:0007669"/>
    <property type="project" value="UniProtKB-KW"/>
</dbReference>
<feature type="compositionally biased region" description="Polar residues" evidence="3">
    <location>
        <begin position="447"/>
        <end position="461"/>
    </location>
</feature>
<evidence type="ECO:0000259" key="4">
    <source>
        <dbReference type="PROSITE" id="PS50103"/>
    </source>
</evidence>
<evidence type="ECO:0000256" key="2">
    <source>
        <dbReference type="PROSITE-ProRule" id="PRU00723"/>
    </source>
</evidence>
<keyword evidence="2" id="KW-0862">Zinc</keyword>
<dbReference type="PANTHER" id="PTHR33400:SF2">
    <property type="entry name" value="ZINC FINGER CCCH DOMAIN-CONTAINING PROTEIN 6"/>
    <property type="match status" value="1"/>
</dbReference>
<evidence type="ECO:0000256" key="1">
    <source>
        <dbReference type="ARBA" id="ARBA00023125"/>
    </source>
</evidence>
<keyword evidence="2" id="KW-0479">Metal-binding</keyword>
<dbReference type="Proteomes" id="UP001428341">
    <property type="component" value="Unassembled WGS sequence"/>
</dbReference>
<dbReference type="EMBL" id="JBCGBO010000003">
    <property type="protein sequence ID" value="KAK9216805.1"/>
    <property type="molecule type" value="Genomic_DNA"/>
</dbReference>